<evidence type="ECO:0000256" key="1">
    <source>
        <dbReference type="ARBA" id="ARBA00023054"/>
    </source>
</evidence>
<dbReference type="PANTHER" id="PTHR18870:SF8">
    <property type="entry name" value="PROTEIN FAM184B"/>
    <property type="match status" value="1"/>
</dbReference>
<dbReference type="Proteomes" id="UP000824219">
    <property type="component" value="Linkage Group LG29"/>
</dbReference>
<feature type="region of interest" description="Disordered" evidence="3">
    <location>
        <begin position="1055"/>
        <end position="1108"/>
    </location>
</feature>
<protein>
    <recommendedName>
        <fullName evidence="6">Protein FAM184B</fullName>
    </recommendedName>
</protein>
<reference evidence="4 5" key="1">
    <citation type="submission" date="2021-06" db="EMBL/GenBank/DDBJ databases">
        <title>Chromosome-level genome assembly of the red-tail catfish (Hemibagrus wyckioides).</title>
        <authorList>
            <person name="Shao F."/>
        </authorList>
    </citation>
    <scope>NUCLEOTIDE SEQUENCE [LARGE SCALE GENOMIC DNA]</scope>
    <source>
        <strain evidence="4">EC202008001</strain>
        <tissue evidence="4">Blood</tissue>
    </source>
</reference>
<feature type="region of interest" description="Disordered" evidence="3">
    <location>
        <begin position="555"/>
        <end position="575"/>
    </location>
</feature>
<feature type="compositionally biased region" description="Polar residues" evidence="3">
    <location>
        <begin position="1092"/>
        <end position="1103"/>
    </location>
</feature>
<dbReference type="AlphaFoldDB" id="A0A9D3S814"/>
<evidence type="ECO:0000256" key="3">
    <source>
        <dbReference type="SAM" id="MobiDB-lite"/>
    </source>
</evidence>
<dbReference type="PANTHER" id="PTHR18870">
    <property type="entry name" value="PROTEIN TAG-278-RELATED"/>
    <property type="match status" value="1"/>
</dbReference>
<gene>
    <name evidence="4" type="ORF">KOW79_022528</name>
</gene>
<keyword evidence="5" id="KW-1185">Reference proteome</keyword>
<sequence length="1188" mass="141299">MTSSSGKMSLPPDACNGTAADFSGIEEELYDYQMHTRMCKKIAQLTKVIYSLNTRNEEQEATLQMLLHVTTDTADNFQPSTSQYEEGEESTSALRARLLELQATVEEVESREQRAEADHAERMAVLTREVADLRRNYHSLEKDRDNQCKLLQQIQEEKKCLEEECQHLRQVEDENRKREEDIKRREEEERKKEGEEQRRDLEERKKVEEQWEKRLLTLKNAFKSLEKEKERLEEQWGIEKEEWKNRMEVLEKERREEQEAAQKALQQSINEHISQWQQREQENCKFQNSLLQQRLKKTETELEIQEERLIECTRHSNKLQARIEDLEEQLENCHHRVAEAERITGKAEEELAVAKERLLLQENELQNKSEELLNQSSSQVRVSAEVEELRSQLSRLNIRNKELELQNSGRSNDHARMLKQHADALSSMRLELQRAHAEEIQRLHQEVEKERSNYKQELEEEKKRVHNNMEEEKVRLKEKLRKALEELICKHASELRQTQASLENERKQAEECKKAAEEERQVLETERDELHKQLQVSALKIHKMEEMIQALEEEREKFRRREEERELEQERKREQEEEKEIIGLEPLCNPEFERLNEELKNTQHTIQKMQVDFALEKEELQMEISTLKEERNVLQQSNHSLEERIRLQFEKHLSDHVAELQKEREKEIRDIKLHWQHKVEDLQMQMEGEKALFQRNNEERDSEDCHGNEEMERMKLEIQKTVEMNSSLTAQLYATIQEKQQLQVVHEEDEEEEAVMENELSDEKRDELGWHQREQELLRLERLNHQHALLALEKHAGEELQAERQHLHTQYKLQLEKQKAELTQQHTEWVRQVTQRHMKQIEDLQNELKTHTEMMALQQDLKQQNRLQSLERQLDERSSEVQELKRENEELRERMHDLNSERETSMNHKQKSSKRESNSWKEKGDEDRSWNGEENRNDETPVEIETIKNEDRMEIKTIMSDFSAAQTQLRAHIIACETENALLLLYFFNNSQFIHILTNTHSFRINIIIKNNCLCMEETGKRRVEDLHIIAKLQEKLSERDQLIKRLVEDLHQLSQHPPLSSEGTVKSYHPRTQSGLTPTMKRKVLEDIPPSGTSIPSLSSLEGASPKSSQLSSRSIFLSQIQTPISPHHEAKTSLRHTLSPTHDLLHQLQLNNSQHIRAPSEKRVIEAGPDGQDPKKQEWLTKYFSF</sequence>
<feature type="compositionally biased region" description="Basic and acidic residues" evidence="3">
    <location>
        <begin position="913"/>
        <end position="942"/>
    </location>
</feature>
<evidence type="ECO:0000313" key="4">
    <source>
        <dbReference type="EMBL" id="KAG7314032.1"/>
    </source>
</evidence>
<feature type="region of interest" description="Disordered" evidence="3">
    <location>
        <begin position="172"/>
        <end position="202"/>
    </location>
</feature>
<accession>A0A9D3S814</accession>
<evidence type="ECO:0000256" key="2">
    <source>
        <dbReference type="SAM" id="Coils"/>
    </source>
</evidence>
<feature type="compositionally biased region" description="Basic and acidic residues" evidence="3">
    <location>
        <begin position="872"/>
        <end position="906"/>
    </location>
</feature>
<dbReference type="OrthoDB" id="75801at2759"/>
<feature type="compositionally biased region" description="Polar residues" evidence="3">
    <location>
        <begin position="1055"/>
        <end position="1078"/>
    </location>
</feature>
<name>A0A9D3S814_9TELE</name>
<feature type="region of interest" description="Disordered" evidence="3">
    <location>
        <begin position="872"/>
        <end position="942"/>
    </location>
</feature>
<feature type="coiled-coil region" evidence="2">
    <location>
        <begin position="739"/>
        <end position="766"/>
    </location>
</feature>
<evidence type="ECO:0000313" key="5">
    <source>
        <dbReference type="Proteomes" id="UP000824219"/>
    </source>
</evidence>
<organism evidence="4 5">
    <name type="scientific">Hemibagrus wyckioides</name>
    <dbReference type="NCBI Taxonomy" id="337641"/>
    <lineage>
        <taxon>Eukaryota</taxon>
        <taxon>Metazoa</taxon>
        <taxon>Chordata</taxon>
        <taxon>Craniata</taxon>
        <taxon>Vertebrata</taxon>
        <taxon>Euteleostomi</taxon>
        <taxon>Actinopterygii</taxon>
        <taxon>Neopterygii</taxon>
        <taxon>Teleostei</taxon>
        <taxon>Ostariophysi</taxon>
        <taxon>Siluriformes</taxon>
        <taxon>Bagridae</taxon>
        <taxon>Hemibagrus</taxon>
    </lineage>
</organism>
<comment type="caution">
    <text evidence="4">The sequence shown here is derived from an EMBL/GenBank/DDBJ whole genome shotgun (WGS) entry which is preliminary data.</text>
</comment>
<evidence type="ECO:0008006" key="6">
    <source>
        <dbReference type="Google" id="ProtNLM"/>
    </source>
</evidence>
<proteinExistence type="predicted"/>
<dbReference type="EMBL" id="JAHKSW010000029">
    <property type="protein sequence ID" value="KAG7314032.1"/>
    <property type="molecule type" value="Genomic_DNA"/>
</dbReference>
<keyword evidence="1 2" id="KW-0175">Coiled coil</keyword>